<proteinExistence type="predicted"/>
<reference evidence="1 2" key="1">
    <citation type="submission" date="2015-04" db="EMBL/GenBank/DDBJ databases">
        <authorList>
            <person name="Syromyatnikov M.Y."/>
            <person name="Popov V.N."/>
        </authorList>
    </citation>
    <scope>NUCLEOTIDE SEQUENCE [LARGE SCALE GENOMIC DNA]</scope>
    <source>
        <strain evidence="1 2">CECT 5292</strain>
    </source>
</reference>
<dbReference type="STRING" id="282199.GCA_001049735_01246"/>
<dbReference type="EMBL" id="CVQV01000005">
    <property type="protein sequence ID" value="CRK75204.1"/>
    <property type="molecule type" value="Genomic_DNA"/>
</dbReference>
<accession>A0A0U1NKD0</accession>
<dbReference type="Proteomes" id="UP000048949">
    <property type="component" value="Unassembled WGS sequence"/>
</dbReference>
<keyword evidence="2" id="KW-1185">Reference proteome</keyword>
<evidence type="ECO:0000313" key="2">
    <source>
        <dbReference type="Proteomes" id="UP000048949"/>
    </source>
</evidence>
<dbReference type="AlphaFoldDB" id="A0A0U1NKD0"/>
<protein>
    <submittedName>
        <fullName evidence="1">Uncharacterized protein</fullName>
    </submittedName>
</protein>
<sequence length="89" mass="9690">MKEKVVSMAAQNMAPVIIKRKKVISGGGHHGGAWKVAMCHSLVCAAFYTASYAGSPQRVSLLDQMAFIKPCHLIMRCIARMVRDLLTSA</sequence>
<evidence type="ECO:0000313" key="1">
    <source>
        <dbReference type="EMBL" id="CRK75204.1"/>
    </source>
</evidence>
<organism evidence="1 2">
    <name type="scientific">Nereida ignava</name>
    <dbReference type="NCBI Taxonomy" id="282199"/>
    <lineage>
        <taxon>Bacteria</taxon>
        <taxon>Pseudomonadati</taxon>
        <taxon>Pseudomonadota</taxon>
        <taxon>Alphaproteobacteria</taxon>
        <taxon>Rhodobacterales</taxon>
        <taxon>Roseobacteraceae</taxon>
        <taxon>Nereida</taxon>
    </lineage>
</organism>
<gene>
    <name evidence="1" type="ORF">NIG5292_01247</name>
</gene>
<name>A0A0U1NKD0_9RHOB</name>